<comment type="similarity">
    <text evidence="1">Belongs to the NBPF family.</text>
</comment>
<evidence type="ECO:0000256" key="2">
    <source>
        <dbReference type="SAM" id="MobiDB-lite"/>
    </source>
</evidence>
<dbReference type="PANTHER" id="PTHR14199">
    <property type="entry name" value="NEUROBLASTOMA BREAKPOINT FAMILY MEMBER 6-LIKE PROTEIN"/>
    <property type="match status" value="1"/>
</dbReference>
<feature type="region of interest" description="Disordered" evidence="2">
    <location>
        <begin position="168"/>
        <end position="198"/>
    </location>
</feature>
<dbReference type="OrthoDB" id="9751344at2759"/>
<dbReference type="AlphaFoldDB" id="A0A8U0SA51"/>
<feature type="region of interest" description="Disordered" evidence="2">
    <location>
        <begin position="644"/>
        <end position="663"/>
    </location>
</feature>
<dbReference type="InterPro" id="IPR010630">
    <property type="entry name" value="Olduvai_dom"/>
</dbReference>
<accession>A0A8U0SA51</accession>
<dbReference type="Pfam" id="PF06758">
    <property type="entry name" value="Olduvai"/>
    <property type="match status" value="3"/>
</dbReference>
<dbReference type="PANTHER" id="PTHR14199:SF29">
    <property type="entry name" value="NEUROBLASTOMA BREAKPOINT FAMILY MEMBER 4-RELATED"/>
    <property type="match status" value="1"/>
</dbReference>
<feature type="compositionally biased region" description="Acidic residues" evidence="2">
    <location>
        <begin position="178"/>
        <end position="196"/>
    </location>
</feature>
<dbReference type="PROSITE" id="PS51316">
    <property type="entry name" value="ODV"/>
    <property type="match status" value="1"/>
</dbReference>
<feature type="domain" description="Olduvai" evidence="3">
    <location>
        <begin position="203"/>
        <end position="292"/>
    </location>
</feature>
<evidence type="ECO:0000256" key="1">
    <source>
        <dbReference type="ARBA" id="ARBA00038417"/>
    </source>
</evidence>
<feature type="compositionally biased region" description="Basic and acidic residues" evidence="2">
    <location>
        <begin position="648"/>
        <end position="663"/>
    </location>
</feature>
<proteinExistence type="inferred from homology"/>
<organism evidence="4 5">
    <name type="scientific">Mustela putorius furo</name>
    <name type="common">European domestic ferret</name>
    <name type="synonym">Mustela furo</name>
    <dbReference type="NCBI Taxonomy" id="9669"/>
    <lineage>
        <taxon>Eukaryota</taxon>
        <taxon>Metazoa</taxon>
        <taxon>Chordata</taxon>
        <taxon>Craniata</taxon>
        <taxon>Vertebrata</taxon>
        <taxon>Euteleostomi</taxon>
        <taxon>Mammalia</taxon>
        <taxon>Eutheria</taxon>
        <taxon>Laurasiatheria</taxon>
        <taxon>Carnivora</taxon>
        <taxon>Caniformia</taxon>
        <taxon>Musteloidea</taxon>
        <taxon>Mustelidae</taxon>
        <taxon>Mustelinae</taxon>
        <taxon>Mustela</taxon>
    </lineage>
</organism>
<dbReference type="InterPro" id="IPR055306">
    <property type="entry name" value="NBPF"/>
</dbReference>
<dbReference type="SMART" id="SM01148">
    <property type="entry name" value="DUF1220"/>
    <property type="match status" value="3"/>
</dbReference>
<evidence type="ECO:0000259" key="3">
    <source>
        <dbReference type="PROSITE" id="PS51316"/>
    </source>
</evidence>
<dbReference type="GeneID" id="101685761"/>
<sequence>MAAHPGPLSEAGAESSLQEVNWQLRSQLEKTSQDFLDLKEKFLVSEATAYSLANQLRKYKCEKSSDLIKSVLGEKVLCEKGKRADTLPEKLRTFSVFSQLRLCHLLIQDQAKELTRLYKKLREGEDVSQLLVQHLEALLIHDGAEHSQGQGLRGQLAEGRRLAKCLAQKLSPENYDHEGDDDDNDDEEEEAGEEETTLTIVQYNQMDQEGLKGQDSVAPRLTTQLLEQDTSRDTPDERYLTYSVLPDMSDSYWPYRSSAIFSPENPQVCSSLQVAKYQLNHEEEEGQDPLCPRPTRKLPEVEEQDAQGDSLDECYLTYSALLDLADLQGTSTRAGINSFDDMDNSSALAVASESTMVQLTKLQIDHQADPLGLLSQPPLMLTGVTAAKVLVLLFLFSECAVCFGTVVHWGGSDSLPLNSHFGHALTTSCSGSLSPSLIYPCFIHTLPQREAEWLLSPDGDFPFVLCDHTLLPAALNHWDSMLTQPSCCISSPPCNSRLCTELPVVEENDVPQDSLDECHLTSSIGHHLPDTWRPCTSASSTRDKEETFEGLDVDAPMQSPCHQGPSRGNLTFPRAQVQSSGAQTQPSTPVADSLQLQLDQHLDRGDNRARLSLSSAIGSLGTNMGCGDQPPLLRELALDASMCMKNPPKPERDAGEDSRDRQHGCQIHGHMKALRVMKQKIPKRILQFGQWRLACRFPGLQA</sequence>
<dbReference type="Proteomes" id="UP000000715">
    <property type="component" value="Unplaced"/>
</dbReference>
<evidence type="ECO:0000313" key="4">
    <source>
        <dbReference type="Proteomes" id="UP000000715"/>
    </source>
</evidence>
<reference evidence="5" key="1">
    <citation type="submission" date="2025-08" db="UniProtKB">
        <authorList>
            <consortium name="RefSeq"/>
        </authorList>
    </citation>
    <scope>IDENTIFICATION</scope>
    <source>
        <tissue evidence="5">Brain</tissue>
    </source>
</reference>
<protein>
    <submittedName>
        <fullName evidence="5">Neuroblastoma breakpoint family member 6-like</fullName>
    </submittedName>
</protein>
<feature type="region of interest" description="Disordered" evidence="2">
    <location>
        <begin position="552"/>
        <end position="590"/>
    </location>
</feature>
<gene>
    <name evidence="5" type="primary">LOC101685761</name>
</gene>
<name>A0A8U0SA51_MUSPF</name>
<dbReference type="RefSeq" id="XP_044937922.1">
    <property type="nucleotide sequence ID" value="XM_045081987.1"/>
</dbReference>
<keyword evidence="4" id="KW-1185">Reference proteome</keyword>
<feature type="compositionally biased region" description="Polar residues" evidence="2">
    <location>
        <begin position="576"/>
        <end position="590"/>
    </location>
</feature>
<evidence type="ECO:0000313" key="5">
    <source>
        <dbReference type="RefSeq" id="XP_044937922.1"/>
    </source>
</evidence>